<feature type="transmembrane region" description="Helical" evidence="7">
    <location>
        <begin position="201"/>
        <end position="226"/>
    </location>
</feature>
<evidence type="ECO:0000313" key="9">
    <source>
        <dbReference type="EMBL" id="ETI67078.1"/>
    </source>
</evidence>
<comment type="caution">
    <text evidence="9">The sequence shown here is derived from an EMBL/GenBank/DDBJ whole genome shotgun (WGS) entry which is preliminary data.</text>
</comment>
<dbReference type="SUPFAM" id="SSF161098">
    <property type="entry name" value="MetI-like"/>
    <property type="match status" value="1"/>
</dbReference>
<dbReference type="Pfam" id="PF00528">
    <property type="entry name" value="BPD_transp_1"/>
    <property type="match status" value="1"/>
</dbReference>
<dbReference type="GO" id="GO:0005886">
    <property type="term" value="C:plasma membrane"/>
    <property type="evidence" value="ECO:0007669"/>
    <property type="project" value="UniProtKB-SubCell"/>
</dbReference>
<keyword evidence="6 7" id="KW-0472">Membrane</keyword>
<keyword evidence="2 7" id="KW-0813">Transport</keyword>
<dbReference type="PANTHER" id="PTHR30465:SF44">
    <property type="entry name" value="ABC-TYPE DIPEPTIDE_OLIGOPEPTIDE TRANSPORT SYSTEM, PERMEASE COMPONENT"/>
    <property type="match status" value="1"/>
</dbReference>
<keyword evidence="5 7" id="KW-1133">Transmembrane helix</keyword>
<evidence type="ECO:0000256" key="3">
    <source>
        <dbReference type="ARBA" id="ARBA00022475"/>
    </source>
</evidence>
<evidence type="ECO:0000256" key="5">
    <source>
        <dbReference type="ARBA" id="ARBA00022989"/>
    </source>
</evidence>
<accession>A0AB94IJ65</accession>
<feature type="transmembrane region" description="Helical" evidence="7">
    <location>
        <begin position="113"/>
        <end position="137"/>
    </location>
</feature>
<feature type="transmembrane region" description="Helical" evidence="7">
    <location>
        <begin position="157"/>
        <end position="180"/>
    </location>
</feature>
<feature type="transmembrane region" description="Helical" evidence="7">
    <location>
        <begin position="255"/>
        <end position="279"/>
    </location>
</feature>
<sequence>MKRLLRSLIRIILILFGFLFIFTLPLVFGSAEDTVLVDFRSFWDGLKFNFQSLIQMNDSSYLELFKELDITNSYQYTMTILGGSLIVIIFLAIVISILIMLTPEKVSNRLKNGINFFEAVPDLLVILLFMLFVITLYKTTGLKFLQLYGVFGNKPYFVPIMTVSFLPLFLLLQFLVKVITEEQNQQYVLYAKAKGIGRLSILLVHIMRNIFPLLILQLRTIVWVLLSNIYLVEYVFNINGFTQQFLKLLFMGGDFASLVACLLMLAIPLLVMEALAWFISKFIKGKEAVSI</sequence>
<dbReference type="AlphaFoldDB" id="A0AB94IJ65"/>
<dbReference type="EMBL" id="ALAN01000105">
    <property type="protein sequence ID" value="ETI67078.1"/>
    <property type="molecule type" value="Genomic_DNA"/>
</dbReference>
<dbReference type="Proteomes" id="UP000018877">
    <property type="component" value="Unassembled WGS sequence"/>
</dbReference>
<reference evidence="9 10" key="1">
    <citation type="journal article" date="2014" name="Environ. Microbiol.">
        <title>The nitrate-ammonifying and nosZ-carrying bacterium Bacillus vireti is a potent source and sink for nitric and nitrous oxide under high nitrate conditions.</title>
        <authorList>
            <person name="Mania D."/>
            <person name="Heylen K."/>
            <person name="van Spanning R.J."/>
            <person name="Frostegard A."/>
        </authorList>
    </citation>
    <scope>NUCLEOTIDE SEQUENCE [LARGE SCALE GENOMIC DNA]</scope>
    <source>
        <strain evidence="9 10">LMG 21834</strain>
    </source>
</reference>
<evidence type="ECO:0000313" key="10">
    <source>
        <dbReference type="Proteomes" id="UP000018877"/>
    </source>
</evidence>
<dbReference type="InterPro" id="IPR035906">
    <property type="entry name" value="MetI-like_sf"/>
</dbReference>
<comment type="subcellular location">
    <subcellularLocation>
        <location evidence="1 7">Cell membrane</location>
        <topology evidence="1 7">Multi-pass membrane protein</topology>
    </subcellularLocation>
</comment>
<evidence type="ECO:0000256" key="1">
    <source>
        <dbReference type="ARBA" id="ARBA00004651"/>
    </source>
</evidence>
<organism evidence="9 10">
    <name type="scientific">Neobacillus vireti LMG 21834</name>
    <dbReference type="NCBI Taxonomy" id="1131730"/>
    <lineage>
        <taxon>Bacteria</taxon>
        <taxon>Bacillati</taxon>
        <taxon>Bacillota</taxon>
        <taxon>Bacilli</taxon>
        <taxon>Bacillales</taxon>
        <taxon>Bacillaceae</taxon>
        <taxon>Neobacillus</taxon>
    </lineage>
</organism>
<dbReference type="GO" id="GO:0055085">
    <property type="term" value="P:transmembrane transport"/>
    <property type="evidence" value="ECO:0007669"/>
    <property type="project" value="InterPro"/>
</dbReference>
<evidence type="ECO:0000256" key="7">
    <source>
        <dbReference type="RuleBase" id="RU363032"/>
    </source>
</evidence>
<feature type="domain" description="ABC transmembrane type-1" evidence="8">
    <location>
        <begin position="74"/>
        <end position="276"/>
    </location>
</feature>
<dbReference type="InterPro" id="IPR000515">
    <property type="entry name" value="MetI-like"/>
</dbReference>
<feature type="transmembrane region" description="Helical" evidence="7">
    <location>
        <begin position="76"/>
        <end position="101"/>
    </location>
</feature>
<keyword evidence="10" id="KW-1185">Reference proteome</keyword>
<evidence type="ECO:0000256" key="2">
    <source>
        <dbReference type="ARBA" id="ARBA00022448"/>
    </source>
</evidence>
<evidence type="ECO:0000256" key="6">
    <source>
        <dbReference type="ARBA" id="ARBA00023136"/>
    </source>
</evidence>
<dbReference type="PROSITE" id="PS50928">
    <property type="entry name" value="ABC_TM1"/>
    <property type="match status" value="1"/>
</dbReference>
<proteinExistence type="inferred from homology"/>
<name>A0AB94IJ65_9BACI</name>
<dbReference type="PANTHER" id="PTHR30465">
    <property type="entry name" value="INNER MEMBRANE ABC TRANSPORTER"/>
    <property type="match status" value="1"/>
</dbReference>
<keyword evidence="3" id="KW-1003">Cell membrane</keyword>
<gene>
    <name evidence="9" type="ORF">BAVI_19224</name>
</gene>
<evidence type="ECO:0000259" key="8">
    <source>
        <dbReference type="PROSITE" id="PS50928"/>
    </source>
</evidence>
<protein>
    <submittedName>
        <fullName evidence="9">Oligopeptide transport system permease OppB</fullName>
    </submittedName>
</protein>
<dbReference type="RefSeq" id="WP_024030014.1">
    <property type="nucleotide sequence ID" value="NZ_ALAN01000105.1"/>
</dbReference>
<keyword evidence="4 7" id="KW-0812">Transmembrane</keyword>
<feature type="transmembrane region" description="Helical" evidence="7">
    <location>
        <begin position="7"/>
        <end position="28"/>
    </location>
</feature>
<comment type="similarity">
    <text evidence="7">Belongs to the binding-protein-dependent transport system permease family.</text>
</comment>
<evidence type="ECO:0000256" key="4">
    <source>
        <dbReference type="ARBA" id="ARBA00022692"/>
    </source>
</evidence>
<dbReference type="CDD" id="cd06261">
    <property type="entry name" value="TM_PBP2"/>
    <property type="match status" value="1"/>
</dbReference>